<name>A0A7X2XHB7_9FIRM</name>
<dbReference type="OrthoDB" id="9770492at2"/>
<feature type="transmembrane region" description="Helical" evidence="6">
    <location>
        <begin position="95"/>
        <end position="112"/>
    </location>
</feature>
<feature type="transmembrane region" description="Helical" evidence="6">
    <location>
        <begin position="161"/>
        <end position="179"/>
    </location>
</feature>
<dbReference type="Proteomes" id="UP000484547">
    <property type="component" value="Unassembled WGS sequence"/>
</dbReference>
<feature type="transmembrane region" description="Helical" evidence="6">
    <location>
        <begin position="246"/>
        <end position="267"/>
    </location>
</feature>
<keyword evidence="5 6" id="KW-0472">Membrane</keyword>
<evidence type="ECO:0000313" key="9">
    <source>
        <dbReference type="EMBL" id="MTU04818.1"/>
    </source>
</evidence>
<feature type="domain" description="Major facilitator superfamily (MFS) profile" evidence="7">
    <location>
        <begin position="8"/>
        <end position="390"/>
    </location>
</feature>
<dbReference type="InterPro" id="IPR020846">
    <property type="entry name" value="MFS_dom"/>
</dbReference>
<feature type="transmembrane region" description="Helical" evidence="6">
    <location>
        <begin position="208"/>
        <end position="226"/>
    </location>
</feature>
<dbReference type="Pfam" id="PF07690">
    <property type="entry name" value="MFS_1"/>
    <property type="match status" value="1"/>
</dbReference>
<dbReference type="InterPro" id="IPR036259">
    <property type="entry name" value="MFS_trans_sf"/>
</dbReference>
<evidence type="ECO:0000313" key="11">
    <source>
        <dbReference type="Proteomes" id="UP000484547"/>
    </source>
</evidence>
<evidence type="ECO:0000256" key="3">
    <source>
        <dbReference type="ARBA" id="ARBA00022692"/>
    </source>
</evidence>
<evidence type="ECO:0000256" key="1">
    <source>
        <dbReference type="ARBA" id="ARBA00004651"/>
    </source>
</evidence>
<organism evidence="8 11">
    <name type="scientific">Phascolarctobacterium faecium</name>
    <dbReference type="NCBI Taxonomy" id="33025"/>
    <lineage>
        <taxon>Bacteria</taxon>
        <taxon>Bacillati</taxon>
        <taxon>Bacillota</taxon>
        <taxon>Negativicutes</taxon>
        <taxon>Acidaminococcales</taxon>
        <taxon>Acidaminococcaceae</taxon>
        <taxon>Phascolarctobacterium</taxon>
    </lineage>
</organism>
<dbReference type="InterPro" id="IPR011701">
    <property type="entry name" value="MFS"/>
</dbReference>
<evidence type="ECO:0000256" key="5">
    <source>
        <dbReference type="ARBA" id="ARBA00023136"/>
    </source>
</evidence>
<feature type="transmembrane region" description="Helical" evidence="6">
    <location>
        <begin position="72"/>
        <end position="89"/>
    </location>
</feature>
<keyword evidence="4 6" id="KW-1133">Transmembrane helix</keyword>
<accession>A0A7X2XHB7</accession>
<dbReference type="SUPFAM" id="SSF103473">
    <property type="entry name" value="MFS general substrate transporter"/>
    <property type="match status" value="1"/>
</dbReference>
<comment type="subcellular location">
    <subcellularLocation>
        <location evidence="1">Cell membrane</location>
        <topology evidence="1">Multi-pass membrane protein</topology>
    </subcellularLocation>
</comment>
<proteinExistence type="predicted"/>
<dbReference type="PANTHER" id="PTHR43129:SF1">
    <property type="entry name" value="FOSMIDOMYCIN RESISTANCE PROTEIN"/>
    <property type="match status" value="1"/>
</dbReference>
<evidence type="ECO:0000313" key="8">
    <source>
        <dbReference type="EMBL" id="MTT76745.1"/>
    </source>
</evidence>
<keyword evidence="10" id="KW-1185">Reference proteome</keyword>
<dbReference type="PROSITE" id="PS50850">
    <property type="entry name" value="MFS"/>
    <property type="match status" value="1"/>
</dbReference>
<feature type="transmembrane region" description="Helical" evidence="6">
    <location>
        <begin position="336"/>
        <end position="358"/>
    </location>
</feature>
<dbReference type="Proteomes" id="UP000443070">
    <property type="component" value="Unassembled WGS sequence"/>
</dbReference>
<evidence type="ECO:0000256" key="6">
    <source>
        <dbReference type="SAM" id="Phobius"/>
    </source>
</evidence>
<dbReference type="AlphaFoldDB" id="A0A7X2XHB7"/>
<dbReference type="CDD" id="cd17478">
    <property type="entry name" value="MFS_FsR"/>
    <property type="match status" value="1"/>
</dbReference>
<feature type="transmembrane region" description="Helical" evidence="6">
    <location>
        <begin position="279"/>
        <end position="295"/>
    </location>
</feature>
<comment type="caution">
    <text evidence="8">The sequence shown here is derived from an EMBL/GenBank/DDBJ whole genome shotgun (WGS) entry which is preliminary data.</text>
</comment>
<dbReference type="GO" id="GO:0022857">
    <property type="term" value="F:transmembrane transporter activity"/>
    <property type="evidence" value="ECO:0007669"/>
    <property type="project" value="InterPro"/>
</dbReference>
<keyword evidence="2" id="KW-0813">Transport</keyword>
<gene>
    <name evidence="8" type="ORF">GMD11_10815</name>
    <name evidence="9" type="ORF">GMD18_10485</name>
</gene>
<dbReference type="EMBL" id="WNBW01000012">
    <property type="protein sequence ID" value="MTU04818.1"/>
    <property type="molecule type" value="Genomic_DNA"/>
</dbReference>
<evidence type="ECO:0000313" key="10">
    <source>
        <dbReference type="Proteomes" id="UP000443070"/>
    </source>
</evidence>
<feature type="transmembrane region" description="Helical" evidence="6">
    <location>
        <begin position="133"/>
        <end position="155"/>
    </location>
</feature>
<feature type="transmembrane region" description="Helical" evidence="6">
    <location>
        <begin position="364"/>
        <end position="383"/>
    </location>
</feature>
<dbReference type="GO" id="GO:0005886">
    <property type="term" value="C:plasma membrane"/>
    <property type="evidence" value="ECO:0007669"/>
    <property type="project" value="UniProtKB-SubCell"/>
</dbReference>
<dbReference type="EMBL" id="WNBM01000011">
    <property type="protein sequence ID" value="MTT76745.1"/>
    <property type="molecule type" value="Genomic_DNA"/>
</dbReference>
<protein>
    <submittedName>
        <fullName evidence="8">MFS transporter</fullName>
    </submittedName>
</protein>
<evidence type="ECO:0000256" key="2">
    <source>
        <dbReference type="ARBA" id="ARBA00022448"/>
    </source>
</evidence>
<feature type="transmembrane region" description="Helical" evidence="6">
    <location>
        <begin position="301"/>
        <end position="324"/>
    </location>
</feature>
<keyword evidence="3 6" id="KW-0812">Transmembrane</keyword>
<feature type="transmembrane region" description="Helical" evidence="6">
    <location>
        <begin position="41"/>
        <end position="65"/>
    </location>
</feature>
<dbReference type="RefSeq" id="WP_113078185.1">
    <property type="nucleotide sequence ID" value="NZ_CALXOS010000002.1"/>
</dbReference>
<dbReference type="Gene3D" id="1.20.1250.20">
    <property type="entry name" value="MFS general substrate transporter like domains"/>
    <property type="match status" value="2"/>
</dbReference>
<evidence type="ECO:0000256" key="4">
    <source>
        <dbReference type="ARBA" id="ARBA00022989"/>
    </source>
</evidence>
<dbReference type="PANTHER" id="PTHR43129">
    <property type="entry name" value="FOSMIDOMYCIN RESISTANCE PROTEIN"/>
    <property type="match status" value="1"/>
</dbReference>
<sequence length="393" mass="41768">MQKKNFLPILALAVGHLVTDLQAGALPIVLPHLKELFTLSYSQLAAIVLTQNITSSVIQPVFGYITDKRSMPVLLPFCAAMAGAGFAAIGWVSSYTLILLTVIIIGIASATYHPQASKTVNFLSDENSKAKNMGIFSLGGNAGMAVGSILMTFLIGLQDGIHNTMYFILPGLLVFGLMMKYMPDYKRVNAEHSLKKAAVQIKAASEKLSYTGMFILLFFIFMRSTIHTGLSTYLPLFFMKFRGSEAIFASALVSAFLLGGVAGTYTGAVLSDRLGARRIILGSIILSIPTIWLISHAGTEIGAMLAVVASGFFIIGSFATTIVLAQTMLPDNVGMAAGLTIGFSVGMGGFGVTILGFIADNFGLPLVMQIVTWLPVAAAIIALKIPIPASLRK</sequence>
<evidence type="ECO:0000259" key="7">
    <source>
        <dbReference type="PROSITE" id="PS50850"/>
    </source>
</evidence>
<reference evidence="10 11" key="1">
    <citation type="journal article" date="2019" name="Nat. Med.">
        <title>A library of human gut bacterial isolates paired with longitudinal multiomics data enables mechanistic microbiome research.</title>
        <authorList>
            <person name="Poyet M."/>
            <person name="Groussin M."/>
            <person name="Gibbons S.M."/>
            <person name="Avila-Pacheco J."/>
            <person name="Jiang X."/>
            <person name="Kearney S.M."/>
            <person name="Perrotta A.R."/>
            <person name="Berdy B."/>
            <person name="Zhao S."/>
            <person name="Lieberman T.D."/>
            <person name="Swanson P.K."/>
            <person name="Smith M."/>
            <person name="Roesemann S."/>
            <person name="Alexander J.E."/>
            <person name="Rich S.A."/>
            <person name="Livny J."/>
            <person name="Vlamakis H."/>
            <person name="Clish C."/>
            <person name="Bullock K."/>
            <person name="Deik A."/>
            <person name="Scott J."/>
            <person name="Pierce K.A."/>
            <person name="Xavier R.J."/>
            <person name="Alm E.J."/>
        </authorList>
    </citation>
    <scope>NUCLEOTIDE SEQUENCE [LARGE SCALE GENOMIC DNA]</scope>
    <source>
        <strain evidence="8 11">BIOML-A13</strain>
        <strain evidence="9 10">BIOML-A3</strain>
    </source>
</reference>